<organism evidence="2 3">
    <name type="scientific">Angomonas deanei</name>
    <dbReference type="NCBI Taxonomy" id="59799"/>
    <lineage>
        <taxon>Eukaryota</taxon>
        <taxon>Discoba</taxon>
        <taxon>Euglenozoa</taxon>
        <taxon>Kinetoplastea</taxon>
        <taxon>Metakinetoplastina</taxon>
        <taxon>Trypanosomatida</taxon>
        <taxon>Trypanosomatidae</taxon>
        <taxon>Strigomonadinae</taxon>
        <taxon>Angomonas</taxon>
    </lineage>
</organism>
<accession>A0A7G2C405</accession>
<sequence>MRRPSVRPAMQQLATTAAALLQSTVNDELPLDWKELQSETTEHDNYFKVVNSIITAAKGILPLCPSTLTTLLPLLGMTDHPLSDRLGSTVEGVMQNMEESERLRLCVTCVELQKSPLPPQVWWAATYRICLPVIRSLTHDTRVQFLSEHVRDWVSFVSADTTGVDQQINAFVLLETMYRIVDSTTLKTTINSAFTGKAQSEGKELTVKLIQICSKARYAKPNEEREEKIISLRQAAYRCLATLLMATQDQEPVFVSLLLSRAKNANGLNLIVNKTWLENCETLPLATDAPTVPEESAKDRSDWELRYRHRAPDVKDPIVEDEENMAAEWMYDIFQTQNRSVLTLKSSTVAGGLSQMTLPPTRAASSTNAVELDGVWNSTCTGTLLSLVDFLIHKFGTAGDTVPNWVKEMANILQSDTDHIAVKLVFSRLIQLRSNFFDQFANLVGEKILSVVTQPALGNEVHYVARETIVMLLEWAKEGQWEMTSSAGYRGLLFLLHNGANLTSNSPQYVRKHNVELFRAMYAQVKSLVTVSAAELIAVIDRTAEGNGQGDYACQICGVLTDQGTLLASTGSLEEVQQLYTYSVGLIKAQSPVSLAAAEVVAMELELLSQTGKEQTQRKDLEKGLSASVVKCITEMKSEDYALKVMRILVSRYVLLLSEFPPVRLFANYANLSSEKQILIMDIIGTAPDLGERYYTALHTQFSGTLENYADSVMVYLYELLTKIIPQLGKESLSQLRGAFLNERAYDTWADSGDCRGALVKCAIRFLQNESPEDKQSPENQLLRQMLLQKGLTDDYLFVQDKVLEFADLECLRDSFTDRVTSLLTDAGFNQNSQYWPRHVSILLLSIAAKDGSFKTSLFSSPLLNEVVFTPKVFSHGASFTGSATAAGRQHFAPLFHFRPTPRWGTWARSITTTPVPARQTRRMAA</sequence>
<gene>
    <name evidence="2" type="ORF">ADEAN_000189200</name>
</gene>
<dbReference type="Proteomes" id="UP000515908">
    <property type="component" value="Chromosome 03"/>
</dbReference>
<proteinExistence type="predicted"/>
<evidence type="ECO:0000313" key="3">
    <source>
        <dbReference type="Proteomes" id="UP000515908"/>
    </source>
</evidence>
<dbReference type="EMBL" id="LR877147">
    <property type="protein sequence ID" value="CAD2214446.1"/>
    <property type="molecule type" value="Genomic_DNA"/>
</dbReference>
<name>A0A7G2C405_9TRYP</name>
<dbReference type="SMART" id="SM01344">
    <property type="entry name" value="NUC194"/>
    <property type="match status" value="1"/>
</dbReference>
<evidence type="ECO:0000259" key="1">
    <source>
        <dbReference type="SMART" id="SM01344"/>
    </source>
</evidence>
<keyword evidence="3" id="KW-1185">Reference proteome</keyword>
<evidence type="ECO:0000313" key="2">
    <source>
        <dbReference type="EMBL" id="CAD2214446.1"/>
    </source>
</evidence>
<feature type="domain" description="DNA-dependent protein kinase catalytic subunit CC3" evidence="1">
    <location>
        <begin position="119"/>
        <end position="490"/>
    </location>
</feature>
<dbReference type="VEuPathDB" id="TriTrypDB:ADEAN_000189200"/>
<reference evidence="2 3" key="1">
    <citation type="submission" date="2020-08" db="EMBL/GenBank/DDBJ databases">
        <authorList>
            <person name="Newling K."/>
            <person name="Davey J."/>
            <person name="Forrester S."/>
        </authorList>
    </citation>
    <scope>NUCLEOTIDE SEQUENCE [LARGE SCALE GENOMIC DNA]</scope>
    <source>
        <strain evidence="3">Crithidia deanei Carvalho (ATCC PRA-265)</strain>
    </source>
</reference>
<dbReference type="InterPro" id="IPR012582">
    <property type="entry name" value="DNAPKcs_CC3"/>
</dbReference>
<protein>
    <submittedName>
        <fullName evidence="2">NUC194 domain containing protein, putative</fullName>
    </submittedName>
</protein>
<dbReference type="GO" id="GO:0006303">
    <property type="term" value="P:double-strand break repair via nonhomologous end joining"/>
    <property type="evidence" value="ECO:0007669"/>
    <property type="project" value="InterPro"/>
</dbReference>
<dbReference type="GO" id="GO:0005634">
    <property type="term" value="C:nucleus"/>
    <property type="evidence" value="ECO:0007669"/>
    <property type="project" value="InterPro"/>
</dbReference>
<dbReference type="Pfam" id="PF08163">
    <property type="entry name" value="DNAPKcs_CC3"/>
    <property type="match status" value="2"/>
</dbReference>
<dbReference type="AlphaFoldDB" id="A0A7G2C405"/>